<dbReference type="GO" id="GO:0042840">
    <property type="term" value="P:D-glucuronate catabolic process"/>
    <property type="evidence" value="ECO:0007669"/>
    <property type="project" value="TreeGrafter"/>
</dbReference>
<dbReference type="PANTHER" id="PTHR43085">
    <property type="entry name" value="HEXOKINASE FAMILY MEMBER"/>
    <property type="match status" value="1"/>
</dbReference>
<dbReference type="Proteomes" id="UP000287447">
    <property type="component" value="Unassembled WGS sequence"/>
</dbReference>
<accession>A0A437QL66</accession>
<keyword evidence="2" id="KW-0808">Transferase</keyword>
<evidence type="ECO:0000256" key="1">
    <source>
        <dbReference type="ARBA" id="ARBA00010688"/>
    </source>
</evidence>
<dbReference type="CDD" id="cd01166">
    <property type="entry name" value="KdgK"/>
    <property type="match status" value="1"/>
</dbReference>
<evidence type="ECO:0000313" key="5">
    <source>
        <dbReference type="EMBL" id="RVU35263.1"/>
    </source>
</evidence>
<dbReference type="InterPro" id="IPR002173">
    <property type="entry name" value="Carboh/pur_kinase_PfkB_CS"/>
</dbReference>
<evidence type="ECO:0000256" key="3">
    <source>
        <dbReference type="ARBA" id="ARBA00022777"/>
    </source>
</evidence>
<gene>
    <name evidence="5" type="ORF">EOI86_17995</name>
</gene>
<keyword evidence="6" id="KW-1185">Reference proteome</keyword>
<dbReference type="EMBL" id="SADE01000003">
    <property type="protein sequence ID" value="RVU35263.1"/>
    <property type="molecule type" value="Genomic_DNA"/>
</dbReference>
<dbReference type="OrthoDB" id="9776822at2"/>
<dbReference type="AlphaFoldDB" id="A0A437QL66"/>
<organism evidence="5 6">
    <name type="scientific">Hwanghaeella grinnelliae</name>
    <dbReference type="NCBI Taxonomy" id="2500179"/>
    <lineage>
        <taxon>Bacteria</taxon>
        <taxon>Pseudomonadati</taxon>
        <taxon>Pseudomonadota</taxon>
        <taxon>Alphaproteobacteria</taxon>
        <taxon>Rhodospirillales</taxon>
        <taxon>Rhodospirillaceae</taxon>
        <taxon>Hwanghaeella</taxon>
    </lineage>
</organism>
<sequence length="313" mass="32776">MIELSETGDKVSTLGGGSLMARTFGGDSLNTAVYAARTLGGNGRVHYATGLGDDPFSDEMLAAWQSEGLATDLVLRFPGRLPGLYAIKTDQAGERSFLYWRSNAPAREVFDHPSGGEWAGAMMQADLLYFSGISLAILDDAGREALLSIASSIREAGGHAAFDTNHRPALWPDKASAATWMAKAFECCTIGLPSLEDARALGFGTAPAAVAEKCKSWGVEEIVVKDGAGPCLVSLPGQPDVFVEGNVVAKPVDTTAAGDSFNGAYLAHRLMGEDPVSSARHGRAMAAWVVGHRGAIVPPMPLADSQMNGGRHG</sequence>
<evidence type="ECO:0000256" key="2">
    <source>
        <dbReference type="ARBA" id="ARBA00022679"/>
    </source>
</evidence>
<dbReference type="Pfam" id="PF00294">
    <property type="entry name" value="PfkB"/>
    <property type="match status" value="1"/>
</dbReference>
<dbReference type="SUPFAM" id="SSF53613">
    <property type="entry name" value="Ribokinase-like"/>
    <property type="match status" value="1"/>
</dbReference>
<dbReference type="GO" id="GO:0019698">
    <property type="term" value="P:D-galacturonate catabolic process"/>
    <property type="evidence" value="ECO:0007669"/>
    <property type="project" value="TreeGrafter"/>
</dbReference>
<dbReference type="InterPro" id="IPR011611">
    <property type="entry name" value="PfkB_dom"/>
</dbReference>
<dbReference type="Gene3D" id="3.40.1190.20">
    <property type="match status" value="1"/>
</dbReference>
<comment type="caution">
    <text evidence="5">The sequence shown here is derived from an EMBL/GenBank/DDBJ whole genome shotgun (WGS) entry which is preliminary data.</text>
</comment>
<protein>
    <submittedName>
        <fullName evidence="5">Sugar kinase</fullName>
    </submittedName>
</protein>
<feature type="domain" description="Carbohydrate kinase PfkB" evidence="4">
    <location>
        <begin position="20"/>
        <end position="298"/>
    </location>
</feature>
<evidence type="ECO:0000259" key="4">
    <source>
        <dbReference type="Pfam" id="PF00294"/>
    </source>
</evidence>
<comment type="similarity">
    <text evidence="1">Belongs to the carbohydrate kinase PfkB family.</text>
</comment>
<dbReference type="InterPro" id="IPR050306">
    <property type="entry name" value="PfkB_Carbo_kinase"/>
</dbReference>
<dbReference type="PANTHER" id="PTHR43085:SF15">
    <property type="entry name" value="2-DEHYDRO-3-DEOXYGLUCONOKINASE"/>
    <property type="match status" value="1"/>
</dbReference>
<evidence type="ECO:0000313" key="6">
    <source>
        <dbReference type="Proteomes" id="UP000287447"/>
    </source>
</evidence>
<dbReference type="InterPro" id="IPR029056">
    <property type="entry name" value="Ribokinase-like"/>
</dbReference>
<proteinExistence type="inferred from homology"/>
<dbReference type="PROSITE" id="PS00584">
    <property type="entry name" value="PFKB_KINASES_2"/>
    <property type="match status" value="1"/>
</dbReference>
<dbReference type="GO" id="GO:0008673">
    <property type="term" value="F:2-dehydro-3-deoxygluconokinase activity"/>
    <property type="evidence" value="ECO:0007669"/>
    <property type="project" value="TreeGrafter"/>
</dbReference>
<dbReference type="GO" id="GO:0006974">
    <property type="term" value="P:DNA damage response"/>
    <property type="evidence" value="ECO:0007669"/>
    <property type="project" value="TreeGrafter"/>
</dbReference>
<dbReference type="GO" id="GO:0005829">
    <property type="term" value="C:cytosol"/>
    <property type="evidence" value="ECO:0007669"/>
    <property type="project" value="TreeGrafter"/>
</dbReference>
<reference evidence="6" key="1">
    <citation type="submission" date="2019-01" db="EMBL/GenBank/DDBJ databases">
        <title>Gri0909 isolated from a small marine red alga.</title>
        <authorList>
            <person name="Kim J."/>
            <person name="Jeong S.E."/>
            <person name="Jeon C.O."/>
        </authorList>
    </citation>
    <scope>NUCLEOTIDE SEQUENCE [LARGE SCALE GENOMIC DNA]</scope>
    <source>
        <strain evidence="6">Gri0909</strain>
    </source>
</reference>
<name>A0A437QL66_9PROT</name>
<keyword evidence="3 5" id="KW-0418">Kinase</keyword>